<organism evidence="1 2">
    <name type="scientific">Operophtera brumata</name>
    <name type="common">Winter moth</name>
    <name type="synonym">Phalaena brumata</name>
    <dbReference type="NCBI Taxonomy" id="104452"/>
    <lineage>
        <taxon>Eukaryota</taxon>
        <taxon>Metazoa</taxon>
        <taxon>Ecdysozoa</taxon>
        <taxon>Arthropoda</taxon>
        <taxon>Hexapoda</taxon>
        <taxon>Insecta</taxon>
        <taxon>Pterygota</taxon>
        <taxon>Neoptera</taxon>
        <taxon>Endopterygota</taxon>
        <taxon>Lepidoptera</taxon>
        <taxon>Glossata</taxon>
        <taxon>Ditrysia</taxon>
        <taxon>Geometroidea</taxon>
        <taxon>Geometridae</taxon>
        <taxon>Larentiinae</taxon>
        <taxon>Operophtera</taxon>
    </lineage>
</organism>
<dbReference type="EMBL" id="JTDY01001532">
    <property type="protein sequence ID" value="KOB73628.1"/>
    <property type="molecule type" value="Genomic_DNA"/>
</dbReference>
<reference evidence="1 2" key="1">
    <citation type="journal article" date="2015" name="Genome Biol. Evol.">
        <title>The genome of winter moth (Operophtera brumata) provides a genomic perspective on sexual dimorphism and phenology.</title>
        <authorList>
            <person name="Derks M.F."/>
            <person name="Smit S."/>
            <person name="Salis L."/>
            <person name="Schijlen E."/>
            <person name="Bossers A."/>
            <person name="Mateman C."/>
            <person name="Pijl A.S."/>
            <person name="de Ridder D."/>
            <person name="Groenen M.A."/>
            <person name="Visser M.E."/>
            <person name="Megens H.J."/>
        </authorList>
    </citation>
    <scope>NUCLEOTIDE SEQUENCE [LARGE SCALE GENOMIC DNA]</scope>
    <source>
        <strain evidence="1">WM2013NL</strain>
        <tissue evidence="1">Head and thorax</tissue>
    </source>
</reference>
<dbReference type="STRING" id="104452.A0A0L7LDM5"/>
<dbReference type="PANTHER" id="PTHR12277:SF194">
    <property type="entry name" value="FI04476P"/>
    <property type="match status" value="1"/>
</dbReference>
<dbReference type="SUPFAM" id="SSF53474">
    <property type="entry name" value="alpha/beta-Hydrolases"/>
    <property type="match status" value="1"/>
</dbReference>
<dbReference type="GO" id="GO:0052651">
    <property type="term" value="P:monoacylglycerol catabolic process"/>
    <property type="evidence" value="ECO:0007669"/>
    <property type="project" value="TreeGrafter"/>
</dbReference>
<dbReference type="InterPro" id="IPR029058">
    <property type="entry name" value="AB_hydrolase_fold"/>
</dbReference>
<accession>A0A0L7LDM5</accession>
<dbReference type="GO" id="GO:0005789">
    <property type="term" value="C:endoplasmic reticulum membrane"/>
    <property type="evidence" value="ECO:0007669"/>
    <property type="project" value="TreeGrafter"/>
</dbReference>
<dbReference type="GO" id="GO:0006660">
    <property type="term" value="P:phosphatidylserine catabolic process"/>
    <property type="evidence" value="ECO:0007669"/>
    <property type="project" value="TreeGrafter"/>
</dbReference>
<dbReference type="PANTHER" id="PTHR12277">
    <property type="entry name" value="ALPHA/BETA HYDROLASE DOMAIN-CONTAINING PROTEIN"/>
    <property type="match status" value="1"/>
</dbReference>
<evidence type="ECO:0000313" key="2">
    <source>
        <dbReference type="Proteomes" id="UP000037510"/>
    </source>
</evidence>
<keyword evidence="1" id="KW-0378">Hydrolase</keyword>
<dbReference type="GO" id="GO:0004622">
    <property type="term" value="F:phosphatidylcholine lysophospholipase activity"/>
    <property type="evidence" value="ECO:0007669"/>
    <property type="project" value="TreeGrafter"/>
</dbReference>
<keyword evidence="2" id="KW-1185">Reference proteome</keyword>
<protein>
    <submittedName>
        <fullName evidence="1">Abhydrolase domain-containing protein 12</fullName>
    </submittedName>
</protein>
<gene>
    <name evidence="1" type="ORF">OBRU01_10502</name>
</gene>
<dbReference type="GO" id="GO:0047372">
    <property type="term" value="F:monoacylglycerol lipase activity"/>
    <property type="evidence" value="ECO:0007669"/>
    <property type="project" value="TreeGrafter"/>
</dbReference>
<dbReference type="Proteomes" id="UP000037510">
    <property type="component" value="Unassembled WGS sequence"/>
</dbReference>
<proteinExistence type="predicted"/>
<evidence type="ECO:0000313" key="1">
    <source>
        <dbReference type="EMBL" id="KOB73628.1"/>
    </source>
</evidence>
<comment type="caution">
    <text evidence="1">The sequence shown here is derived from an EMBL/GenBank/DDBJ whole genome shotgun (WGS) entry which is preliminary data.</text>
</comment>
<sequence>MYKVFQALHFHVIAFDYRGYGDSTCVRPTERGVVEDCLHVYSWLISSLDPDNRPMVVQRLLRTWWLTLHSSVKSGVCPHCRCLTPWYYAFTTDQYLVQVPAIPTLMLHSRGDIIVPYELAVKLYDSVRQSRNASSAPLVFHSFEKGTGLGHNNICQANNLQMIVK</sequence>
<dbReference type="Gene3D" id="3.40.50.1820">
    <property type="entry name" value="alpha/beta hydrolase"/>
    <property type="match status" value="1"/>
</dbReference>
<name>A0A0L7LDM5_OPEBR</name>
<dbReference type="AlphaFoldDB" id="A0A0L7LDM5"/>